<dbReference type="InterPro" id="IPR022742">
    <property type="entry name" value="Hydrolase_4"/>
</dbReference>
<evidence type="ECO:0000259" key="1">
    <source>
        <dbReference type="Pfam" id="PF12146"/>
    </source>
</evidence>
<reference evidence="2" key="1">
    <citation type="journal article" date="2011" name="Environ. Microbiol.">
        <title>Genomic insights into the metabolic potential of the polycyclic aromatic hydrocarbon degrading sulfate-reducing Deltaproteobacterium N47.</title>
        <authorList>
            <person name="Bergmann F."/>
            <person name="Selesi D."/>
            <person name="Weinmaier T."/>
            <person name="Tischler P."/>
            <person name="Rattei T."/>
            <person name="Meckenstock R.U."/>
        </authorList>
    </citation>
    <scope>NUCLEOTIDE SEQUENCE</scope>
</reference>
<accession>E1Y9D2</accession>
<gene>
    <name evidence="2" type="ORF">N47_A12050</name>
</gene>
<dbReference type="SUPFAM" id="SSF53474">
    <property type="entry name" value="alpha/beta-Hydrolases"/>
    <property type="match status" value="1"/>
</dbReference>
<dbReference type="EMBL" id="FR695864">
    <property type="protein sequence ID" value="CBX27176.1"/>
    <property type="molecule type" value="Genomic_DNA"/>
</dbReference>
<dbReference type="Gene3D" id="3.40.50.1820">
    <property type="entry name" value="alpha/beta hydrolase"/>
    <property type="match status" value="1"/>
</dbReference>
<proteinExistence type="predicted"/>
<dbReference type="InterPro" id="IPR029058">
    <property type="entry name" value="AB_hydrolase_fold"/>
</dbReference>
<evidence type="ECO:0000313" key="2">
    <source>
        <dbReference type="EMBL" id="CBX27176.1"/>
    </source>
</evidence>
<protein>
    <recommendedName>
        <fullName evidence="1">Serine aminopeptidase S33 domain-containing protein</fullName>
    </recommendedName>
</protein>
<organism evidence="2">
    <name type="scientific">uncultured Desulfobacterium sp</name>
    <dbReference type="NCBI Taxonomy" id="201089"/>
    <lineage>
        <taxon>Bacteria</taxon>
        <taxon>Pseudomonadati</taxon>
        <taxon>Thermodesulfobacteriota</taxon>
        <taxon>Desulfobacteria</taxon>
        <taxon>Desulfobacterales</taxon>
        <taxon>Desulfobacteriaceae</taxon>
        <taxon>Desulfobacterium</taxon>
        <taxon>environmental samples</taxon>
    </lineage>
</organism>
<sequence length="158" mass="18234">MALLATANMPYKVKAVFAVNCAMRLRKRTARFAPAVIIWNKLLDKFVKNEGQRQFVINEPENPDINYLRNPISGVKELMELMEQLLLRLDLIKVPALLIQSSGDPVIHPEGSKEIYEKLGCEDKELVMLNYERHDVLRGEISQRVFARIAEFLNIRIK</sequence>
<name>E1Y9D2_9BACT</name>
<feature type="domain" description="Serine aminopeptidase S33" evidence="1">
    <location>
        <begin position="18"/>
        <end position="137"/>
    </location>
</feature>
<dbReference type="Pfam" id="PF12146">
    <property type="entry name" value="Hydrolase_4"/>
    <property type="match status" value="1"/>
</dbReference>
<dbReference type="AlphaFoldDB" id="E1Y9D2"/>